<keyword evidence="2" id="KW-1185">Reference proteome</keyword>
<protein>
    <submittedName>
        <fullName evidence="1">Uncharacterized protein</fullName>
    </submittedName>
</protein>
<sequence length="174" mass="19315">MERRGVLVTMGSGLCASVSGCIGPVQSVLESDPSITYRDETTVTQFDDWLYSSELPEDATATTLVQFGGSSDSHWVVVISESDTTVETTVTVQRNTETRFYEETIALSSTEYAAFRFMQPSDYELTISSERHSETVEITKGFIDCNSSHHILELKNSGEIEVQSLTEEVKCGRF</sequence>
<dbReference type="KEGG" id="hae:halTADL_2970"/>
<dbReference type="Proteomes" id="UP000198888">
    <property type="component" value="Unassembled WGS sequence"/>
</dbReference>
<organism evidence="1 2">
    <name type="scientific">Halohasta litchfieldiae</name>
    <dbReference type="NCBI Taxonomy" id="1073996"/>
    <lineage>
        <taxon>Archaea</taxon>
        <taxon>Methanobacteriati</taxon>
        <taxon>Methanobacteriota</taxon>
        <taxon>Stenosarchaea group</taxon>
        <taxon>Halobacteria</taxon>
        <taxon>Halobacteriales</taxon>
        <taxon>Haloferacaceae</taxon>
        <taxon>Halohasta</taxon>
    </lineage>
</organism>
<accession>A0A2H4Q5L9</accession>
<dbReference type="EMBL" id="FNYR01000002">
    <property type="protein sequence ID" value="SEI54471.1"/>
    <property type="molecule type" value="Genomic_DNA"/>
</dbReference>
<dbReference type="GeneID" id="35003737"/>
<dbReference type="RefSeq" id="WP_143054108.1">
    <property type="nucleotide sequence ID" value="NZ_CP024845.1"/>
</dbReference>
<evidence type="ECO:0000313" key="2">
    <source>
        <dbReference type="Proteomes" id="UP000198888"/>
    </source>
</evidence>
<reference evidence="1 2" key="1">
    <citation type="submission" date="2016-10" db="EMBL/GenBank/DDBJ databases">
        <authorList>
            <person name="de Groot N.N."/>
        </authorList>
    </citation>
    <scope>NUCLEOTIDE SEQUENCE [LARGE SCALE GENOMIC DNA]</scope>
    <source>
        <strain evidence="1 2">DSM 22187</strain>
    </source>
</reference>
<dbReference type="OrthoDB" id="384384at2157"/>
<dbReference type="AlphaFoldDB" id="A0A1H6RFA2"/>
<accession>A0A1H6RFA2</accession>
<name>A0A1H6RFA2_9EURY</name>
<gene>
    <name evidence="1" type="ORF">SAMN05444271_102160</name>
</gene>
<evidence type="ECO:0000313" key="1">
    <source>
        <dbReference type="EMBL" id="SEI54471.1"/>
    </source>
</evidence>
<dbReference type="PROSITE" id="PS51257">
    <property type="entry name" value="PROKAR_LIPOPROTEIN"/>
    <property type="match status" value="1"/>
</dbReference>
<proteinExistence type="predicted"/>